<protein>
    <recommendedName>
        <fullName evidence="2">CS domain-containing protein</fullName>
    </recommendedName>
</protein>
<proteinExistence type="predicted"/>
<dbReference type="OrthoDB" id="348005at2759"/>
<evidence type="ECO:0000259" key="2">
    <source>
        <dbReference type="PROSITE" id="PS51203"/>
    </source>
</evidence>
<feature type="region of interest" description="Disordered" evidence="1">
    <location>
        <begin position="167"/>
        <end position="219"/>
    </location>
</feature>
<dbReference type="InterPro" id="IPR019734">
    <property type="entry name" value="TPR_rpt"/>
</dbReference>
<dbReference type="Proteomes" id="UP000729913">
    <property type="component" value="Unassembled WGS sequence"/>
</dbReference>
<gene>
    <name evidence="3" type="ORF">G9C98_004991</name>
</gene>
<reference evidence="3" key="1">
    <citation type="submission" date="2020-03" db="EMBL/GenBank/DDBJ databases">
        <authorList>
            <person name="Chebbi M.A."/>
            <person name="Drezen J.M."/>
        </authorList>
    </citation>
    <scope>NUCLEOTIDE SEQUENCE</scope>
    <source>
        <tissue evidence="3">Whole body</tissue>
    </source>
</reference>
<accession>A0A8J5R5F1</accession>
<evidence type="ECO:0000256" key="1">
    <source>
        <dbReference type="SAM" id="MobiDB-lite"/>
    </source>
</evidence>
<dbReference type="PROSITE" id="PS51203">
    <property type="entry name" value="CS"/>
    <property type="match status" value="1"/>
</dbReference>
<dbReference type="AlphaFoldDB" id="A0A8J5R5F1"/>
<dbReference type="InterPro" id="IPR052004">
    <property type="entry name" value="Dynein_assembly_factor_4"/>
</dbReference>
<dbReference type="PANTHER" id="PTHR46492">
    <property type="entry name" value="DYNEIN ASSEMBLY FACTOR 4, AXONEMAL"/>
    <property type="match status" value="1"/>
</dbReference>
<organism evidence="3 4">
    <name type="scientific">Cotesia typhae</name>
    <dbReference type="NCBI Taxonomy" id="2053667"/>
    <lineage>
        <taxon>Eukaryota</taxon>
        <taxon>Metazoa</taxon>
        <taxon>Ecdysozoa</taxon>
        <taxon>Arthropoda</taxon>
        <taxon>Hexapoda</taxon>
        <taxon>Insecta</taxon>
        <taxon>Pterygota</taxon>
        <taxon>Neoptera</taxon>
        <taxon>Endopterygota</taxon>
        <taxon>Hymenoptera</taxon>
        <taxon>Apocrita</taxon>
        <taxon>Ichneumonoidea</taxon>
        <taxon>Braconidae</taxon>
        <taxon>Microgastrinae</taxon>
        <taxon>Cotesia</taxon>
    </lineage>
</organism>
<keyword evidence="4" id="KW-1185">Reference proteome</keyword>
<feature type="compositionally biased region" description="Basic and acidic residues" evidence="1">
    <location>
        <begin position="184"/>
        <end position="202"/>
    </location>
</feature>
<evidence type="ECO:0000313" key="3">
    <source>
        <dbReference type="EMBL" id="KAG8042357.1"/>
    </source>
</evidence>
<dbReference type="PANTHER" id="PTHR46492:SF1">
    <property type="entry name" value="DYNEIN AXONEMAL ASSEMBLY FACTOR 4"/>
    <property type="match status" value="1"/>
</dbReference>
<feature type="domain" description="CS" evidence="2">
    <location>
        <begin position="4"/>
        <end position="88"/>
    </location>
</feature>
<dbReference type="InterPro" id="IPR007052">
    <property type="entry name" value="CS_dom"/>
</dbReference>
<reference evidence="3" key="2">
    <citation type="submission" date="2021-04" db="EMBL/GenBank/DDBJ databases">
        <title>Genome-wide patterns of bracovirus chromosomal integration into multiple host tissues during parasitism.</title>
        <authorList>
            <person name="Chebbi M.A.C."/>
        </authorList>
    </citation>
    <scope>NUCLEOTIDE SEQUENCE</scope>
    <source>
        <tissue evidence="3">Whole body</tissue>
    </source>
</reference>
<evidence type="ECO:0000313" key="4">
    <source>
        <dbReference type="Proteomes" id="UP000729913"/>
    </source>
</evidence>
<dbReference type="GO" id="GO:0003341">
    <property type="term" value="P:cilium movement"/>
    <property type="evidence" value="ECO:0007669"/>
    <property type="project" value="TreeGrafter"/>
</dbReference>
<dbReference type="GO" id="GO:0036159">
    <property type="term" value="P:inner dynein arm assembly"/>
    <property type="evidence" value="ECO:0007669"/>
    <property type="project" value="TreeGrafter"/>
</dbReference>
<name>A0A8J5R5F1_9HYME</name>
<dbReference type="Pfam" id="PF04969">
    <property type="entry name" value="CS"/>
    <property type="match status" value="1"/>
</dbReference>
<sequence>MPPIIVTDYTWRQTAEEIIISVPIRGNPKDVNVFAIDNYVKMSYPPFILELFLWKSIIEEESQCTLSESQAILILKKSEIDTDWPSLIENNLTKYRELDRQAVKEQIKLESKVYNKIQEVRDSHRREAMDEFENWRKNAEKPILCNEKAVLQENRKFYEAPLKWFKSESDDPRSTESQSPKAIETVDNKTKEETAPPAEEIKPFGASLGFPPTERSPSPVMQSVMQSSILDTSYKEREADSKRGKEIIDKLLTGNYRISNKKNIFDKTDVSIPSPRQSGRITVTFSERVFPTPARESYHLQEKEWLEKQAEARRKFGFASEDLRPEEQNPQWLKDKGDEFFKVGNYLAAISAYTHGIKLSDKMASLYANRAAAQYALANYQRCAEDCSKALELMEPKCEGNRESRARCHARFGAALCKLSAPQHGIPELEAALKLSPDNDTIKRDLEVARKFFKLAN</sequence>
<dbReference type="GO" id="GO:0036158">
    <property type="term" value="P:outer dynein arm assembly"/>
    <property type="evidence" value="ECO:0007669"/>
    <property type="project" value="TreeGrafter"/>
</dbReference>
<dbReference type="SMART" id="SM00028">
    <property type="entry name" value="TPR"/>
    <property type="match status" value="3"/>
</dbReference>
<comment type="caution">
    <text evidence="3">The sequence shown here is derived from an EMBL/GenBank/DDBJ whole genome shotgun (WGS) entry which is preliminary data.</text>
</comment>
<dbReference type="EMBL" id="JAAOIC020000002">
    <property type="protein sequence ID" value="KAG8042357.1"/>
    <property type="molecule type" value="Genomic_DNA"/>
</dbReference>